<keyword evidence="2" id="KW-1185">Reference proteome</keyword>
<gene>
    <name evidence="1" type="primary">75</name>
    <name evidence="1" type="ORF">SEA_MARIDALIA_75</name>
</gene>
<name>A0A3G8FVF5_9CAUD</name>
<dbReference type="RefSeq" id="YP_010653185.1">
    <property type="nucleotide sequence ID" value="NC_070794.1"/>
</dbReference>
<dbReference type="EMBL" id="MK112547">
    <property type="protein sequence ID" value="AZF98814.1"/>
    <property type="molecule type" value="Genomic_DNA"/>
</dbReference>
<protein>
    <submittedName>
        <fullName evidence="1">Uncharacterized protein</fullName>
    </submittedName>
</protein>
<accession>A0A3G8FVF5</accession>
<organism evidence="1 2">
    <name type="scientific">Gordonia phage Maridalia</name>
    <dbReference type="NCBI Taxonomy" id="2488957"/>
    <lineage>
        <taxon>Viruses</taxon>
        <taxon>Duplodnaviria</taxon>
        <taxon>Heunggongvirae</taxon>
        <taxon>Uroviricota</taxon>
        <taxon>Caudoviricetes</taxon>
        <taxon>Nymbaxtervirinae</taxon>
        <taxon>Nymphadoravirus</taxon>
        <taxon>Nymphadoravirus maridalia</taxon>
    </lineage>
</organism>
<evidence type="ECO:0000313" key="1">
    <source>
        <dbReference type="EMBL" id="AZF98814.1"/>
    </source>
</evidence>
<proteinExistence type="predicted"/>
<dbReference type="KEGG" id="vg:77929016"/>
<sequence>MTRQKPINLDSTGYDLTDLRIWQDLTWRNAWYESSLVDDPQVVPNRQYLIDKGHNVADIDRVAVAFDHDRYITRYREYFVASKDREPELPVRDHLIDECGYPPTAVDEFLEKRAGEDRERARKHAEREAYERTWRYRARAAIREARDRASTAWAVLRGQHVCDCEGEW</sequence>
<dbReference type="Proteomes" id="UP000268552">
    <property type="component" value="Genome"/>
</dbReference>
<evidence type="ECO:0000313" key="2">
    <source>
        <dbReference type="Proteomes" id="UP000268552"/>
    </source>
</evidence>
<dbReference type="GeneID" id="77929016"/>
<reference evidence="1 2" key="1">
    <citation type="submission" date="2018-10" db="EMBL/GenBank/DDBJ databases">
        <authorList>
            <person name="Washington J.M."/>
            <person name="Garlena R.A."/>
            <person name="Russell D.A."/>
            <person name="Pope W.H."/>
            <person name="Jacobs-Sera D."/>
            <person name="Hatfull G.F."/>
        </authorList>
    </citation>
    <scope>NUCLEOTIDE SEQUENCE [LARGE SCALE GENOMIC DNA]</scope>
</reference>